<dbReference type="KEGG" id="ceu:A7L45_04280"/>
<sequence length="217" mass="23412">MNKVVELEQIRPLLKDGMSIMIGGFLACGTPEKIIDLLVETNVKNLTIIANDTSYVDRGIGKLIVNGQVKRLIASHIGTNAETGRLMTEKKIEVELVPQGTLIERIRAAGAGLGGVLTPTGVGTMIEDGKQKITIEGKKYLLETPIKADLALVYASVVDEIGNAIYYGTTKNFNPIIATAAEIVIIEAKKIVKVGDLDPNNIVTPCVLVDYIIREDN</sequence>
<dbReference type="NCBIfam" id="TIGR02429">
    <property type="entry name" value="pcaI_scoA_fam"/>
    <property type="match status" value="1"/>
</dbReference>
<keyword evidence="2" id="KW-0808">Transferase</keyword>
<dbReference type="Proteomes" id="UP000182569">
    <property type="component" value="Chromosome"/>
</dbReference>
<dbReference type="EMBL" id="CP015756">
    <property type="protein sequence ID" value="APC39330.1"/>
    <property type="molecule type" value="Genomic_DNA"/>
</dbReference>
<dbReference type="STRING" id="1552.A7L45_04280"/>
<dbReference type="SUPFAM" id="SSF100950">
    <property type="entry name" value="NagB/RpiA/CoA transferase-like"/>
    <property type="match status" value="1"/>
</dbReference>
<dbReference type="GO" id="GO:0008410">
    <property type="term" value="F:CoA-transferase activity"/>
    <property type="evidence" value="ECO:0007669"/>
    <property type="project" value="InterPro"/>
</dbReference>
<evidence type="ECO:0000313" key="3">
    <source>
        <dbReference type="EMBL" id="APC39330.1"/>
    </source>
</evidence>
<dbReference type="NCBIfam" id="NF007394">
    <property type="entry name" value="PRK09920.1"/>
    <property type="match status" value="1"/>
</dbReference>
<dbReference type="InterPro" id="IPR037171">
    <property type="entry name" value="NagB/RpiA_transferase-like"/>
</dbReference>
<dbReference type="PROSITE" id="PS01273">
    <property type="entry name" value="COA_TRANSF_1"/>
    <property type="match status" value="1"/>
</dbReference>
<comment type="similarity">
    <text evidence="1">Belongs to the 3-oxoacid CoA-transferase subunit A family.</text>
</comment>
<dbReference type="PANTHER" id="PTHR13707">
    <property type="entry name" value="KETOACID-COENZYME A TRANSFERASE"/>
    <property type="match status" value="1"/>
</dbReference>
<dbReference type="RefSeq" id="WP_071611623.1">
    <property type="nucleotide sequence ID" value="NZ_CP015756.1"/>
</dbReference>
<dbReference type="AlphaFoldDB" id="A0A1J0GDA0"/>
<dbReference type="PROSITE" id="PS51257">
    <property type="entry name" value="PROKAR_LIPOPROTEIN"/>
    <property type="match status" value="1"/>
</dbReference>
<evidence type="ECO:0000256" key="2">
    <source>
        <dbReference type="ARBA" id="ARBA00022679"/>
    </source>
</evidence>
<reference evidence="4" key="1">
    <citation type="journal article" date="2016" name="Front. Microbiol.">
        <title>Complete Genome Sequence of Clostridium estertheticum DSM 8809, a Microbe Identified in Spoiled Vacuum Packed Beef.</title>
        <authorList>
            <person name="Yu Z."/>
            <person name="Gunn L."/>
            <person name="Brennan E."/>
            <person name="Reid R."/>
            <person name="Wall P.G."/>
            <person name="Gaora O.P."/>
            <person name="Hurley D."/>
            <person name="Bolton D."/>
            <person name="Fanning S."/>
        </authorList>
    </citation>
    <scope>NUCLEOTIDE SEQUENCE [LARGE SCALE GENOMIC DNA]</scope>
    <source>
        <strain evidence="4">DSM 8809</strain>
    </source>
</reference>
<accession>A0A1J0GDA0</accession>
<dbReference type="PANTHER" id="PTHR13707:SF60">
    <property type="entry name" value="ACETATE COA-TRANSFERASE SUBUNIT ALPHA"/>
    <property type="match status" value="1"/>
</dbReference>
<proteinExistence type="inferred from homology"/>
<dbReference type="InterPro" id="IPR004165">
    <property type="entry name" value="CoA_trans_fam_I"/>
</dbReference>
<dbReference type="Gene3D" id="3.40.1080.10">
    <property type="entry name" value="Glutaconate Coenzyme A-transferase"/>
    <property type="match status" value="1"/>
</dbReference>
<organism evidence="3 4">
    <name type="scientific">Clostridium estertheticum subsp. estertheticum</name>
    <dbReference type="NCBI Taxonomy" id="1552"/>
    <lineage>
        <taxon>Bacteria</taxon>
        <taxon>Bacillati</taxon>
        <taxon>Bacillota</taxon>
        <taxon>Clostridia</taxon>
        <taxon>Eubacteriales</taxon>
        <taxon>Clostridiaceae</taxon>
        <taxon>Clostridium</taxon>
    </lineage>
</organism>
<dbReference type="InterPro" id="IPR012792">
    <property type="entry name" value="3-oxoacid_CoA-transf_A"/>
</dbReference>
<dbReference type="InterPro" id="IPR004163">
    <property type="entry name" value="CoA_transf_BS"/>
</dbReference>
<evidence type="ECO:0000313" key="4">
    <source>
        <dbReference type="Proteomes" id="UP000182569"/>
    </source>
</evidence>
<dbReference type="OrthoDB" id="9777193at2"/>
<dbReference type="Pfam" id="PF01144">
    <property type="entry name" value="CoA_trans"/>
    <property type="match status" value="1"/>
</dbReference>
<keyword evidence="4" id="KW-1185">Reference proteome</keyword>
<dbReference type="SMART" id="SM00882">
    <property type="entry name" value="CoA_trans"/>
    <property type="match status" value="1"/>
</dbReference>
<name>A0A1J0GDA0_9CLOT</name>
<evidence type="ECO:0000256" key="1">
    <source>
        <dbReference type="ARBA" id="ARBA00005612"/>
    </source>
</evidence>
<gene>
    <name evidence="3" type="ORF">A7L45_04280</name>
</gene>
<protein>
    <submittedName>
        <fullName evidence="3">Branched-chain amino acid dehydrogenase</fullName>
    </submittedName>
</protein>